<dbReference type="OrthoDB" id="9793944at2"/>
<dbReference type="GO" id="GO:0016491">
    <property type="term" value="F:oxidoreductase activity"/>
    <property type="evidence" value="ECO:0007669"/>
    <property type="project" value="UniProtKB-KW"/>
</dbReference>
<accession>A0A1H0J6Q7</accession>
<reference evidence="5 6" key="1">
    <citation type="submission" date="2016-10" db="EMBL/GenBank/DDBJ databases">
        <authorList>
            <person name="de Groot N.N."/>
        </authorList>
    </citation>
    <scope>NUCLEOTIDE SEQUENCE [LARGE SCALE GENOMIC DNA]</scope>
    <source>
        <strain evidence="6">P4-7,KCTC 19426,CECT 7604</strain>
    </source>
</reference>
<organism evidence="5 6">
    <name type="scientific">Nakamurella panacisegetis</name>
    <dbReference type="NCBI Taxonomy" id="1090615"/>
    <lineage>
        <taxon>Bacteria</taxon>
        <taxon>Bacillati</taxon>
        <taxon>Actinomycetota</taxon>
        <taxon>Actinomycetes</taxon>
        <taxon>Nakamurellales</taxon>
        <taxon>Nakamurellaceae</taxon>
        <taxon>Nakamurella</taxon>
    </lineage>
</organism>
<name>A0A1H0J6Q7_9ACTN</name>
<sequence length="283" mass="28946">MIPSSFDYVAPDSVDAAIAALVEAGDEAKVLAGGQSLVPVLRLRLAAPGLIVDLRRITELTGVRRDGADVVIGAMTTHHDVVTDPVVGEHLSLLAKTAATVADPQVRHRGTLGGALVHADPAGDLGAVAVALDAVFELAGPSGRRSVAAADFFQDYFTTAVAEDELLVAIRFPSYAGWGAHYEKFTRVAQSWSIVSVAAAIKVTGSVVTQARVGLTNMGPVPLRATAVEAALVGGPATADAIRAAAASAAEGTSPVDDTSAAADYREHLARVLTERAVLAAVG</sequence>
<dbReference type="PROSITE" id="PS51387">
    <property type="entry name" value="FAD_PCMH"/>
    <property type="match status" value="1"/>
</dbReference>
<dbReference type="AlphaFoldDB" id="A0A1H0J6Q7"/>
<dbReference type="InterPro" id="IPR036318">
    <property type="entry name" value="FAD-bd_PCMH-like_sf"/>
</dbReference>
<evidence type="ECO:0000313" key="6">
    <source>
        <dbReference type="Proteomes" id="UP000198741"/>
    </source>
</evidence>
<keyword evidence="2" id="KW-0274">FAD</keyword>
<dbReference type="InterPro" id="IPR036683">
    <property type="entry name" value="CO_DH_flav_C_dom_sf"/>
</dbReference>
<dbReference type="SUPFAM" id="SSF55447">
    <property type="entry name" value="CO dehydrogenase flavoprotein C-terminal domain-like"/>
    <property type="match status" value="1"/>
</dbReference>
<dbReference type="STRING" id="1090615.SAMN04515671_0793"/>
<protein>
    <submittedName>
        <fullName evidence="5">Carbon-monoxide dehydrogenase medium subunit</fullName>
    </submittedName>
</protein>
<evidence type="ECO:0000313" key="5">
    <source>
        <dbReference type="EMBL" id="SDO39180.1"/>
    </source>
</evidence>
<proteinExistence type="predicted"/>
<dbReference type="Pfam" id="PF00941">
    <property type="entry name" value="FAD_binding_5"/>
    <property type="match status" value="1"/>
</dbReference>
<gene>
    <name evidence="5" type="ORF">SAMN04515671_0793</name>
</gene>
<dbReference type="InterPro" id="IPR005107">
    <property type="entry name" value="CO_DH_flav_C"/>
</dbReference>
<dbReference type="GO" id="GO:0071949">
    <property type="term" value="F:FAD binding"/>
    <property type="evidence" value="ECO:0007669"/>
    <property type="project" value="InterPro"/>
</dbReference>
<dbReference type="Gene3D" id="3.30.390.50">
    <property type="entry name" value="CO dehydrogenase flavoprotein, C-terminal domain"/>
    <property type="match status" value="1"/>
</dbReference>
<dbReference type="SUPFAM" id="SSF56176">
    <property type="entry name" value="FAD-binding/transporter-associated domain-like"/>
    <property type="match status" value="1"/>
</dbReference>
<dbReference type="InterPro" id="IPR051312">
    <property type="entry name" value="Diverse_Substr_Oxidored"/>
</dbReference>
<dbReference type="PANTHER" id="PTHR42659:SF2">
    <property type="entry name" value="XANTHINE DEHYDROGENASE SUBUNIT C-RELATED"/>
    <property type="match status" value="1"/>
</dbReference>
<dbReference type="InterPro" id="IPR016169">
    <property type="entry name" value="FAD-bd_PCMH_sub2"/>
</dbReference>
<dbReference type="SMART" id="SM01092">
    <property type="entry name" value="CO_deh_flav_C"/>
    <property type="match status" value="1"/>
</dbReference>
<dbReference type="FunFam" id="3.30.465.10:FF:000017">
    <property type="entry name" value="Xanthine dehydrogenase, FAD binding subunit"/>
    <property type="match status" value="1"/>
</dbReference>
<dbReference type="InterPro" id="IPR002346">
    <property type="entry name" value="Mopterin_DH_FAD-bd"/>
</dbReference>
<keyword evidence="1" id="KW-0285">Flavoprotein</keyword>
<evidence type="ECO:0000256" key="3">
    <source>
        <dbReference type="ARBA" id="ARBA00023002"/>
    </source>
</evidence>
<evidence type="ECO:0000256" key="2">
    <source>
        <dbReference type="ARBA" id="ARBA00022827"/>
    </source>
</evidence>
<dbReference type="InterPro" id="IPR016166">
    <property type="entry name" value="FAD-bd_PCMH"/>
</dbReference>
<keyword evidence="6" id="KW-1185">Reference proteome</keyword>
<evidence type="ECO:0000256" key="1">
    <source>
        <dbReference type="ARBA" id="ARBA00022630"/>
    </source>
</evidence>
<dbReference type="RefSeq" id="WP_090474678.1">
    <property type="nucleotide sequence ID" value="NZ_LT629710.1"/>
</dbReference>
<keyword evidence="3" id="KW-0560">Oxidoreductase</keyword>
<feature type="domain" description="FAD-binding PCMH-type" evidence="4">
    <location>
        <begin position="1"/>
        <end position="177"/>
    </location>
</feature>
<dbReference type="EMBL" id="LT629710">
    <property type="protein sequence ID" value="SDO39180.1"/>
    <property type="molecule type" value="Genomic_DNA"/>
</dbReference>
<dbReference type="Proteomes" id="UP000198741">
    <property type="component" value="Chromosome I"/>
</dbReference>
<dbReference type="PANTHER" id="PTHR42659">
    <property type="entry name" value="XANTHINE DEHYDROGENASE SUBUNIT C-RELATED"/>
    <property type="match status" value="1"/>
</dbReference>
<dbReference type="InterPro" id="IPR016167">
    <property type="entry name" value="FAD-bd_PCMH_sub1"/>
</dbReference>
<evidence type="ECO:0000259" key="4">
    <source>
        <dbReference type="PROSITE" id="PS51387"/>
    </source>
</evidence>
<dbReference type="Gene3D" id="3.30.43.10">
    <property type="entry name" value="Uridine Diphospho-n-acetylenolpyruvylglucosamine Reductase, domain 2"/>
    <property type="match status" value="1"/>
</dbReference>
<dbReference type="Gene3D" id="3.30.465.10">
    <property type="match status" value="1"/>
</dbReference>
<dbReference type="Pfam" id="PF03450">
    <property type="entry name" value="CO_deh_flav_C"/>
    <property type="match status" value="1"/>
</dbReference>